<dbReference type="CDD" id="cd06471">
    <property type="entry name" value="ACD_LpsHSP_like"/>
    <property type="match status" value="1"/>
</dbReference>
<evidence type="ECO:0000259" key="3">
    <source>
        <dbReference type="PROSITE" id="PS01031"/>
    </source>
</evidence>
<dbReference type="PANTHER" id="PTHR11527">
    <property type="entry name" value="HEAT-SHOCK PROTEIN 20 FAMILY MEMBER"/>
    <property type="match status" value="1"/>
</dbReference>
<comment type="caution">
    <text evidence="4">The sequence shown here is derived from an EMBL/GenBank/DDBJ whole genome shotgun (WGS) entry which is preliminary data.</text>
</comment>
<gene>
    <name evidence="4" type="ORF">K8W16_10315</name>
</gene>
<accession>A0A921AYC2</accession>
<dbReference type="Gene3D" id="2.60.40.790">
    <property type="match status" value="1"/>
</dbReference>
<reference evidence="4" key="2">
    <citation type="submission" date="2021-09" db="EMBL/GenBank/DDBJ databases">
        <authorList>
            <person name="Gilroy R."/>
        </authorList>
    </citation>
    <scope>NUCLEOTIDE SEQUENCE</scope>
    <source>
        <strain evidence="4">ChiGjej2B2-19336</strain>
    </source>
</reference>
<dbReference type="EMBL" id="DYZA01000210">
    <property type="protein sequence ID" value="HJD98023.1"/>
    <property type="molecule type" value="Genomic_DNA"/>
</dbReference>
<protein>
    <submittedName>
        <fullName evidence="4">Hsp20/alpha crystallin family protein</fullName>
    </submittedName>
</protein>
<organism evidence="4 5">
    <name type="scientific">Mailhella massiliensis</name>
    <dbReference type="NCBI Taxonomy" id="1903261"/>
    <lineage>
        <taxon>Bacteria</taxon>
        <taxon>Pseudomonadati</taxon>
        <taxon>Thermodesulfobacteriota</taxon>
        <taxon>Desulfovibrionia</taxon>
        <taxon>Desulfovibrionales</taxon>
        <taxon>Desulfovibrionaceae</taxon>
        <taxon>Mailhella</taxon>
    </lineage>
</organism>
<evidence type="ECO:0000313" key="4">
    <source>
        <dbReference type="EMBL" id="HJD98023.1"/>
    </source>
</evidence>
<dbReference type="SUPFAM" id="SSF49764">
    <property type="entry name" value="HSP20-like chaperones"/>
    <property type="match status" value="1"/>
</dbReference>
<proteinExistence type="inferred from homology"/>
<evidence type="ECO:0000256" key="2">
    <source>
        <dbReference type="RuleBase" id="RU003616"/>
    </source>
</evidence>
<dbReference type="Pfam" id="PF00011">
    <property type="entry name" value="HSP20"/>
    <property type="match status" value="1"/>
</dbReference>
<dbReference type="AlphaFoldDB" id="A0A921AYC2"/>
<evidence type="ECO:0000256" key="1">
    <source>
        <dbReference type="PROSITE-ProRule" id="PRU00285"/>
    </source>
</evidence>
<name>A0A921AYC2_9BACT</name>
<dbReference type="InterPro" id="IPR008978">
    <property type="entry name" value="HSP20-like_chaperone"/>
</dbReference>
<dbReference type="InterPro" id="IPR002068">
    <property type="entry name" value="A-crystallin/Hsp20_dom"/>
</dbReference>
<reference evidence="4" key="1">
    <citation type="journal article" date="2021" name="PeerJ">
        <title>Extensive microbial diversity within the chicken gut microbiome revealed by metagenomics and culture.</title>
        <authorList>
            <person name="Gilroy R."/>
            <person name="Ravi A."/>
            <person name="Getino M."/>
            <person name="Pursley I."/>
            <person name="Horton D.L."/>
            <person name="Alikhan N.F."/>
            <person name="Baker D."/>
            <person name="Gharbi K."/>
            <person name="Hall N."/>
            <person name="Watson M."/>
            <person name="Adriaenssens E.M."/>
            <person name="Foster-Nyarko E."/>
            <person name="Jarju S."/>
            <person name="Secka A."/>
            <person name="Antonio M."/>
            <person name="Oren A."/>
            <person name="Chaudhuri R.R."/>
            <person name="La Ragione R."/>
            <person name="Hildebrand F."/>
            <person name="Pallen M.J."/>
        </authorList>
    </citation>
    <scope>NUCLEOTIDE SEQUENCE</scope>
    <source>
        <strain evidence="4">ChiGjej2B2-19336</strain>
    </source>
</reference>
<feature type="domain" description="SHSP" evidence="3">
    <location>
        <begin position="1"/>
        <end position="108"/>
    </location>
</feature>
<comment type="similarity">
    <text evidence="1 2">Belongs to the small heat shock protein (HSP20) family.</text>
</comment>
<dbReference type="Proteomes" id="UP000698963">
    <property type="component" value="Unassembled WGS sequence"/>
</dbReference>
<dbReference type="PROSITE" id="PS01031">
    <property type="entry name" value="SHSP"/>
    <property type="match status" value="1"/>
</dbReference>
<sequence length="108" mass="12172">MKTDVRETENTYELDIELPGFKKEEVSIELDKGCLTIRAAGAQAGEEGREGRYLRRERFCGACSRSFYVGEVLEPEDVSARFENGILKLSFPKTPEKKVPEKKTIAIA</sequence>
<dbReference type="InterPro" id="IPR031107">
    <property type="entry name" value="Small_HSP"/>
</dbReference>
<evidence type="ECO:0000313" key="5">
    <source>
        <dbReference type="Proteomes" id="UP000698963"/>
    </source>
</evidence>
<dbReference type="RefSeq" id="WP_304123335.1">
    <property type="nucleotide sequence ID" value="NZ_DYZA01000210.1"/>
</dbReference>